<sequence length="549" mass="58941">MENMTRETLDYDVLIVGAGPAGLAAALRLAQRAHDTGSPVRICVLEKGATVGAHIMSGAVIDPSGLDELVPDWRRRNGFAFAEAGTEHYHILNAENATPLPAFLLPPMLRQRGCIVASLGDICHWLGREAEKLGVDICAGYAAFEPVIENGALVGVVTGDMGRDRDGDPKPDFTPGVAIRARYTLVAEGARGSLARQLESRFELASTPQKYALGLKELWQLDPARHQPGLALHATGWPLGKEAHGGAFMYHMPGGLAAVGLVVHLDYRNPYLSPFGEFQRTKRHPALREYLQDGQRVGFGARAIACGGLQAMPKLAFPGGALLGCSAGLLNPARSKGIHGAMISGVAAAEAVFAACEAGRRHDELADYADELMDSPLWDELEAARNFKPWQSRLGKGAGAFAAGAELWAARLGVRLPWTLPHRQADHETLLPAHAANPVDYPAADSVISFDLASSLHAAGVAHKEDQPCHLHLNNPVLALEVNLKRYAAPETRYCPAGVYEIVGRNDQKQLQINAGNCLHCKTCDIKDPEQNIVWMPPEGGGGPNYRSL</sequence>
<comment type="cofactor">
    <cofactor evidence="14">
        <name>[4Fe-4S] cluster</name>
        <dbReference type="ChEBI" id="CHEBI:49883"/>
    </cofactor>
    <text evidence="14">Binds 1 [4Fe-4S] cluster.</text>
</comment>
<evidence type="ECO:0000259" key="15">
    <source>
        <dbReference type="Pfam" id="PF05187"/>
    </source>
</evidence>
<keyword evidence="4 14" id="KW-0285">Flavoprotein</keyword>
<keyword evidence="7" id="KW-0809">Transit peptide</keyword>
<protein>
    <recommendedName>
        <fullName evidence="14">Electron transfer flavoprotein-ubiquinone oxidoreductase</fullName>
        <shortName evidence="14">ETF-QO</shortName>
        <ecNumber evidence="14">1.5.5.1</ecNumber>
    </recommendedName>
</protein>
<dbReference type="EC" id="1.5.5.1" evidence="14"/>
<dbReference type="Pfam" id="PF13450">
    <property type="entry name" value="NAD_binding_8"/>
    <property type="match status" value="1"/>
</dbReference>
<dbReference type="EMBL" id="FOVE01000002">
    <property type="protein sequence ID" value="SFN06550.1"/>
    <property type="molecule type" value="Genomic_DNA"/>
</dbReference>
<dbReference type="GO" id="GO:0004174">
    <property type="term" value="F:electron-transferring-flavoprotein dehydrogenase activity"/>
    <property type="evidence" value="ECO:0007669"/>
    <property type="project" value="UniProtKB-UniRule"/>
</dbReference>
<keyword evidence="3 14" id="KW-0813">Transport</keyword>
<dbReference type="RefSeq" id="WP_308417361.1">
    <property type="nucleotide sequence ID" value="NZ_FOVE01000002.1"/>
</dbReference>
<evidence type="ECO:0000256" key="6">
    <source>
        <dbReference type="ARBA" id="ARBA00022827"/>
    </source>
</evidence>
<evidence type="ECO:0000256" key="11">
    <source>
        <dbReference type="ARBA" id="ARBA00023014"/>
    </source>
</evidence>
<proteinExistence type="predicted"/>
<dbReference type="Pfam" id="PF21162">
    <property type="entry name" value="ETFQO_UQ-bd"/>
    <property type="match status" value="1"/>
</dbReference>
<dbReference type="AlphaFoldDB" id="A0A1I4VZF1"/>
<dbReference type="GO" id="GO:0046872">
    <property type="term" value="F:metal ion binding"/>
    <property type="evidence" value="ECO:0007669"/>
    <property type="project" value="UniProtKB-KW"/>
</dbReference>
<dbReference type="Gene3D" id="3.30.70.20">
    <property type="match status" value="1"/>
</dbReference>
<dbReference type="SUPFAM" id="SSF54862">
    <property type="entry name" value="4Fe-4S ferredoxins"/>
    <property type="match status" value="1"/>
</dbReference>
<feature type="domain" description="ETF-QO/FixX C-terminal" evidence="15">
    <location>
        <begin position="447"/>
        <end position="546"/>
    </location>
</feature>
<dbReference type="PANTHER" id="PTHR10617:SF107">
    <property type="entry name" value="ELECTRON TRANSFER FLAVOPROTEIN-UBIQUINONE OXIDOREDUCTASE, MITOCHONDRIAL"/>
    <property type="match status" value="1"/>
</dbReference>
<keyword evidence="10 14" id="KW-0408">Iron</keyword>
<dbReference type="PANTHER" id="PTHR10617">
    <property type="entry name" value="ELECTRON TRANSFER FLAVOPROTEIN-UBIQUINONE OXIDOREDUCTASE"/>
    <property type="match status" value="1"/>
</dbReference>
<evidence type="ECO:0000313" key="17">
    <source>
        <dbReference type="EMBL" id="SFN06550.1"/>
    </source>
</evidence>
<dbReference type="GO" id="GO:0051539">
    <property type="term" value="F:4 iron, 4 sulfur cluster binding"/>
    <property type="evidence" value="ECO:0007669"/>
    <property type="project" value="UniProtKB-UniRule"/>
</dbReference>
<feature type="domain" description="ETF-QO/FixC ubiquinone-binding" evidence="16">
    <location>
        <begin position="211"/>
        <end position="304"/>
    </location>
</feature>
<evidence type="ECO:0000256" key="4">
    <source>
        <dbReference type="ARBA" id="ARBA00022630"/>
    </source>
</evidence>
<dbReference type="SUPFAM" id="SSF51905">
    <property type="entry name" value="FAD/NAD(P)-binding domain"/>
    <property type="match status" value="1"/>
</dbReference>
<keyword evidence="12 14" id="KW-0830">Ubiquinone</keyword>
<evidence type="ECO:0000256" key="10">
    <source>
        <dbReference type="ARBA" id="ARBA00023004"/>
    </source>
</evidence>
<keyword evidence="18" id="KW-1185">Reference proteome</keyword>
<evidence type="ECO:0000256" key="3">
    <source>
        <dbReference type="ARBA" id="ARBA00022448"/>
    </source>
</evidence>
<keyword evidence="8 14" id="KW-0249">Electron transport</keyword>
<dbReference type="GO" id="GO:0016020">
    <property type="term" value="C:membrane"/>
    <property type="evidence" value="ECO:0007669"/>
    <property type="project" value="UniProtKB-SubCell"/>
</dbReference>
<gene>
    <name evidence="17" type="ORF">SAMN05660284_00456</name>
</gene>
<keyword evidence="11 14" id="KW-0411">Iron-sulfur</keyword>
<dbReference type="InterPro" id="IPR036188">
    <property type="entry name" value="FAD/NAD-bd_sf"/>
</dbReference>
<evidence type="ECO:0000256" key="14">
    <source>
        <dbReference type="RuleBase" id="RU366068"/>
    </source>
</evidence>
<evidence type="ECO:0000259" key="16">
    <source>
        <dbReference type="Pfam" id="PF21162"/>
    </source>
</evidence>
<evidence type="ECO:0000256" key="8">
    <source>
        <dbReference type="ARBA" id="ARBA00022982"/>
    </source>
</evidence>
<dbReference type="InterPro" id="IPR049398">
    <property type="entry name" value="ETF-QO/FixC_UQ-bd"/>
</dbReference>
<dbReference type="Gene3D" id="3.30.9.90">
    <property type="match status" value="1"/>
</dbReference>
<dbReference type="Proteomes" id="UP000242869">
    <property type="component" value="Unassembled WGS sequence"/>
</dbReference>
<evidence type="ECO:0000313" key="18">
    <source>
        <dbReference type="Proteomes" id="UP000242869"/>
    </source>
</evidence>
<dbReference type="InterPro" id="IPR007859">
    <property type="entry name" value="ETF-QO/FixX_C"/>
</dbReference>
<comment type="cofactor">
    <cofactor evidence="1 14">
        <name>FAD</name>
        <dbReference type="ChEBI" id="CHEBI:57692"/>
    </cofactor>
</comment>
<comment type="function">
    <text evidence="14">Accepts electrons from ETF and reduces ubiquinone.</text>
</comment>
<evidence type="ECO:0000256" key="2">
    <source>
        <dbReference type="ARBA" id="ARBA00004370"/>
    </source>
</evidence>
<comment type="subcellular location">
    <subcellularLocation>
        <location evidence="2">Membrane</location>
    </subcellularLocation>
</comment>
<keyword evidence="9 14" id="KW-0560">Oxidoreductase</keyword>
<evidence type="ECO:0000256" key="5">
    <source>
        <dbReference type="ARBA" id="ARBA00022723"/>
    </source>
</evidence>
<keyword evidence="13" id="KW-0472">Membrane</keyword>
<organism evidence="17 18">
    <name type="scientific">Formivibrio citricus</name>
    <dbReference type="NCBI Taxonomy" id="83765"/>
    <lineage>
        <taxon>Bacteria</taxon>
        <taxon>Pseudomonadati</taxon>
        <taxon>Pseudomonadota</taxon>
        <taxon>Betaproteobacteria</taxon>
        <taxon>Neisseriales</taxon>
        <taxon>Chitinibacteraceae</taxon>
        <taxon>Formivibrio</taxon>
    </lineage>
</organism>
<dbReference type="SUPFAM" id="SSF54373">
    <property type="entry name" value="FAD-linked reductases, C-terminal domain"/>
    <property type="match status" value="1"/>
</dbReference>
<evidence type="ECO:0000256" key="12">
    <source>
        <dbReference type="ARBA" id="ARBA00023075"/>
    </source>
</evidence>
<evidence type="ECO:0000256" key="13">
    <source>
        <dbReference type="ARBA" id="ARBA00023136"/>
    </source>
</evidence>
<dbReference type="Pfam" id="PF05187">
    <property type="entry name" value="Fer4_ETF_QO"/>
    <property type="match status" value="1"/>
</dbReference>
<accession>A0A1I4VZF1</accession>
<dbReference type="PRINTS" id="PR00420">
    <property type="entry name" value="RNGMNOXGNASE"/>
</dbReference>
<evidence type="ECO:0000256" key="7">
    <source>
        <dbReference type="ARBA" id="ARBA00022946"/>
    </source>
</evidence>
<dbReference type="Gene3D" id="3.50.50.60">
    <property type="entry name" value="FAD/NAD(P)-binding domain"/>
    <property type="match status" value="1"/>
</dbReference>
<keyword evidence="5 14" id="KW-0479">Metal-binding</keyword>
<reference evidence="18" key="1">
    <citation type="submission" date="2016-10" db="EMBL/GenBank/DDBJ databases">
        <authorList>
            <person name="Varghese N."/>
            <person name="Submissions S."/>
        </authorList>
    </citation>
    <scope>NUCLEOTIDE SEQUENCE [LARGE SCALE GENOMIC DNA]</scope>
    <source>
        <strain evidence="18">DSM 6150</strain>
    </source>
</reference>
<evidence type="ECO:0000256" key="1">
    <source>
        <dbReference type="ARBA" id="ARBA00001974"/>
    </source>
</evidence>
<comment type="catalytic activity">
    <reaction evidence="14">
        <text>a ubiquinone + reduced [electron-transfer flavoprotein] = a ubiquinol + oxidized [electron-transfer flavoprotein] + H(+)</text>
        <dbReference type="Rhea" id="RHEA:24052"/>
        <dbReference type="Rhea" id="RHEA-COMP:9565"/>
        <dbReference type="Rhea" id="RHEA-COMP:9566"/>
        <dbReference type="Rhea" id="RHEA-COMP:10685"/>
        <dbReference type="Rhea" id="RHEA-COMP:10686"/>
        <dbReference type="ChEBI" id="CHEBI:15378"/>
        <dbReference type="ChEBI" id="CHEBI:16389"/>
        <dbReference type="ChEBI" id="CHEBI:17976"/>
        <dbReference type="ChEBI" id="CHEBI:57692"/>
        <dbReference type="ChEBI" id="CHEBI:58307"/>
        <dbReference type="EC" id="1.5.5.1"/>
    </reaction>
</comment>
<dbReference type="STRING" id="83765.SAMN05660284_00456"/>
<evidence type="ECO:0000256" key="9">
    <source>
        <dbReference type="ARBA" id="ARBA00023002"/>
    </source>
</evidence>
<dbReference type="FunFam" id="3.30.70.20:FF:000015">
    <property type="entry name" value="Electron transfer flavoprotein-ubiquinone oxidoreductase"/>
    <property type="match status" value="1"/>
</dbReference>
<dbReference type="InterPro" id="IPR040156">
    <property type="entry name" value="ETF-QO"/>
</dbReference>
<keyword evidence="6 14" id="KW-0274">FAD</keyword>
<name>A0A1I4VZF1_9NEIS</name>